<reference evidence="1" key="1">
    <citation type="submission" date="2021-01" db="EMBL/GenBank/DDBJ databases">
        <title>Chromosome-level genome assembly of a human fungal pathogen reveals clustering of transcriptionally co-regulated genes.</title>
        <authorList>
            <person name="Voorhies M."/>
            <person name="Cohen S."/>
            <person name="Shea T.P."/>
            <person name="Petrus S."/>
            <person name="Munoz J.F."/>
            <person name="Poplawski S."/>
            <person name="Goldman W.E."/>
            <person name="Michael T."/>
            <person name="Cuomo C.A."/>
            <person name="Sil A."/>
            <person name="Beyhan S."/>
        </authorList>
    </citation>
    <scope>NUCLEOTIDE SEQUENCE</scope>
    <source>
        <strain evidence="1">H88</strain>
    </source>
</reference>
<evidence type="ECO:0000313" key="2">
    <source>
        <dbReference type="Proteomes" id="UP000663419"/>
    </source>
</evidence>
<dbReference type="Proteomes" id="UP000663419">
    <property type="component" value="Chromosome 2"/>
</dbReference>
<protein>
    <submittedName>
        <fullName evidence="1">Uncharacterized protein</fullName>
    </submittedName>
</protein>
<gene>
    <name evidence="1" type="ORF">I7I53_06871</name>
</gene>
<organism evidence="1 2">
    <name type="scientific">Ajellomyces capsulatus (strain H88)</name>
    <name type="common">Darling's disease fungus</name>
    <name type="synonym">Histoplasma capsulatum</name>
    <dbReference type="NCBI Taxonomy" id="544711"/>
    <lineage>
        <taxon>Eukaryota</taxon>
        <taxon>Fungi</taxon>
        <taxon>Dikarya</taxon>
        <taxon>Ascomycota</taxon>
        <taxon>Pezizomycotina</taxon>
        <taxon>Eurotiomycetes</taxon>
        <taxon>Eurotiomycetidae</taxon>
        <taxon>Onygenales</taxon>
        <taxon>Ajellomycetaceae</taxon>
        <taxon>Histoplasma</taxon>
    </lineage>
</organism>
<dbReference type="VEuPathDB" id="FungiDB:I7I53_06871"/>
<sequence>MQIEAEKKWLRMSQLGRQVNGAFINLRDGTNPFPSAIVPWGSLAMWYLGVPIVCGAAMVFVQDGDYTIAIEKLEDMEFIQSISNHTSSPKIMKSHSNPQQMLNEINADHNHLYYSCAVFNYPHDDTVEKDFLQIYLFSKSFTHIPLEDISLPSNNIAYTATTKQFDIYKYIYYPLKQMLIESFVKTAN</sequence>
<proteinExistence type="predicted"/>
<accession>A0A8A1LC74</accession>
<dbReference type="EMBL" id="CP069103">
    <property type="protein sequence ID" value="QSS51526.1"/>
    <property type="molecule type" value="Genomic_DNA"/>
</dbReference>
<evidence type="ECO:0000313" key="1">
    <source>
        <dbReference type="EMBL" id="QSS51526.1"/>
    </source>
</evidence>
<name>A0A8A1LC74_AJEC8</name>
<dbReference type="AlphaFoldDB" id="A0A8A1LC74"/>